<evidence type="ECO:0000256" key="5">
    <source>
        <dbReference type="ARBA" id="ARBA00023002"/>
    </source>
</evidence>
<protein>
    <submittedName>
        <fullName evidence="7">Alcohol dehydrogenase</fullName>
    </submittedName>
</protein>
<dbReference type="RefSeq" id="WP_159172465.1">
    <property type="nucleotide sequence ID" value="NZ_LR732308.1"/>
</dbReference>
<gene>
    <name evidence="7" type="ORF">EXIGUO9Y_50006</name>
</gene>
<keyword evidence="4" id="KW-0862">Zinc</keyword>
<evidence type="ECO:0000313" key="8">
    <source>
        <dbReference type="Proteomes" id="UP000439752"/>
    </source>
</evidence>
<dbReference type="SUPFAM" id="SSF50129">
    <property type="entry name" value="GroES-like"/>
    <property type="match status" value="1"/>
</dbReference>
<evidence type="ECO:0000256" key="1">
    <source>
        <dbReference type="ARBA" id="ARBA00001947"/>
    </source>
</evidence>
<keyword evidence="5" id="KW-0560">Oxidoreductase</keyword>
<dbReference type="SUPFAM" id="SSF51735">
    <property type="entry name" value="NAD(P)-binding Rossmann-fold domains"/>
    <property type="match status" value="1"/>
</dbReference>
<dbReference type="PANTHER" id="PTHR43350">
    <property type="entry name" value="NAD-DEPENDENT ALCOHOL DEHYDROGENASE"/>
    <property type="match status" value="1"/>
</dbReference>
<evidence type="ECO:0000256" key="4">
    <source>
        <dbReference type="ARBA" id="ARBA00022833"/>
    </source>
</evidence>
<comment type="similarity">
    <text evidence="2">Belongs to the zinc-containing alcohol dehydrogenase family.</text>
</comment>
<dbReference type="EMBL" id="CABWKQ010000045">
    <property type="protein sequence ID" value="VWX38555.1"/>
    <property type="molecule type" value="Genomic_DNA"/>
</dbReference>
<name>A0A653IH00_9BACL</name>
<dbReference type="CDD" id="cd08255">
    <property type="entry name" value="2-desacetyl-2-hydroxyethyl_bacteriochlorophyllide_like"/>
    <property type="match status" value="1"/>
</dbReference>
<dbReference type="Pfam" id="PF00107">
    <property type="entry name" value="ADH_zinc_N"/>
    <property type="match status" value="1"/>
</dbReference>
<evidence type="ECO:0000256" key="3">
    <source>
        <dbReference type="ARBA" id="ARBA00022723"/>
    </source>
</evidence>
<feature type="domain" description="Alcohol dehydrogenase-like C-terminal" evidence="6">
    <location>
        <begin position="147"/>
        <end position="251"/>
    </location>
</feature>
<evidence type="ECO:0000256" key="2">
    <source>
        <dbReference type="ARBA" id="ARBA00008072"/>
    </source>
</evidence>
<dbReference type="Gene3D" id="3.90.180.10">
    <property type="entry name" value="Medium-chain alcohol dehydrogenases, catalytic domain"/>
    <property type="match status" value="2"/>
</dbReference>
<dbReference type="Gene3D" id="3.40.50.720">
    <property type="entry name" value="NAD(P)-binding Rossmann-like Domain"/>
    <property type="match status" value="1"/>
</dbReference>
<comment type="cofactor">
    <cofactor evidence="1">
        <name>Zn(2+)</name>
        <dbReference type="ChEBI" id="CHEBI:29105"/>
    </cofactor>
</comment>
<accession>A0A653IH00</accession>
<dbReference type="PANTHER" id="PTHR43350:SF19">
    <property type="entry name" value="D-GULOSIDE 3-DEHYDROGENASE"/>
    <property type="match status" value="1"/>
</dbReference>
<dbReference type="GO" id="GO:0046872">
    <property type="term" value="F:metal ion binding"/>
    <property type="evidence" value="ECO:0007669"/>
    <property type="project" value="UniProtKB-KW"/>
</dbReference>
<organism evidence="7 8">
    <name type="scientific">Exiguobacterium oxidotolerans</name>
    <dbReference type="NCBI Taxonomy" id="223958"/>
    <lineage>
        <taxon>Bacteria</taxon>
        <taxon>Bacillati</taxon>
        <taxon>Bacillota</taxon>
        <taxon>Bacilli</taxon>
        <taxon>Bacillales</taxon>
        <taxon>Bacillales Family XII. Incertae Sedis</taxon>
        <taxon>Exiguobacterium</taxon>
    </lineage>
</organism>
<dbReference type="InterPro" id="IPR011032">
    <property type="entry name" value="GroES-like_sf"/>
</dbReference>
<dbReference type="Proteomes" id="UP000439752">
    <property type="component" value="Unassembled WGS sequence"/>
</dbReference>
<dbReference type="GO" id="GO:0016491">
    <property type="term" value="F:oxidoreductase activity"/>
    <property type="evidence" value="ECO:0007669"/>
    <property type="project" value="UniProtKB-KW"/>
</dbReference>
<dbReference type="AlphaFoldDB" id="A0A653IH00"/>
<reference evidence="7 8" key="1">
    <citation type="submission" date="2019-10" db="EMBL/GenBank/DDBJ databases">
        <authorList>
            <person name="Karimi E."/>
        </authorList>
    </citation>
    <scope>NUCLEOTIDE SEQUENCE [LARGE SCALE GENOMIC DNA]</scope>
    <source>
        <strain evidence="7">Exiguobacterium sp. 9Y</strain>
    </source>
</reference>
<proteinExistence type="inferred from homology"/>
<dbReference type="InterPro" id="IPR036291">
    <property type="entry name" value="NAD(P)-bd_dom_sf"/>
</dbReference>
<keyword evidence="8" id="KW-1185">Reference proteome</keyword>
<evidence type="ECO:0000259" key="6">
    <source>
        <dbReference type="Pfam" id="PF00107"/>
    </source>
</evidence>
<sequence length="308" mass="33778">MPHRLQLTAPRTLQWVEQPLAPLQADELLIQTLHGAISIGAELPQVMATDRSDLAPIYPKETGYESYGEVLATGEDVSNIRVGDRVVAFYGHQDIAIVRAAKVIPVPRDLPPQLALLTILSCDAAKGVHKLNPRPSDAVAVTGLGTIGLLTVFYLRHYFGLSRIDAVDPDERRHALAKQLGATRTLTSGNDLELNTYAAALECSGRQTAFAHLQEALAPNGQLCILSDGNYDVLSLCPSFYEKELRIVGSSDGIDYRAHADWFLPVARKTTALFKLFEQSVDWSDLIPCFEALQAGVKPLKVFISYDR</sequence>
<dbReference type="InterPro" id="IPR013149">
    <property type="entry name" value="ADH-like_C"/>
</dbReference>
<keyword evidence="3" id="KW-0479">Metal-binding</keyword>
<evidence type="ECO:0000313" key="7">
    <source>
        <dbReference type="EMBL" id="VWX38555.1"/>
    </source>
</evidence>